<proteinExistence type="predicted"/>
<accession>A0AAU7DLD9</accession>
<dbReference type="RefSeq" id="WP_348262805.1">
    <property type="nucleotide sequence ID" value="NZ_CP121196.1"/>
</dbReference>
<gene>
    <name evidence="1" type="ORF">P8935_23815</name>
</gene>
<dbReference type="EMBL" id="CP121196">
    <property type="protein sequence ID" value="XBH17581.1"/>
    <property type="molecule type" value="Genomic_DNA"/>
</dbReference>
<protein>
    <submittedName>
        <fullName evidence="1">Uncharacterized protein</fullName>
    </submittedName>
</protein>
<reference evidence="1" key="1">
    <citation type="submission" date="2023-03" db="EMBL/GenBank/DDBJ databases">
        <title>Edaphobacter sp.</title>
        <authorList>
            <person name="Huber K.J."/>
            <person name="Papendorf J."/>
            <person name="Pilke C."/>
            <person name="Bunk B."/>
            <person name="Sproeer C."/>
            <person name="Pester M."/>
        </authorList>
    </citation>
    <scope>NUCLEOTIDE SEQUENCE</scope>
    <source>
        <strain evidence="1">DSM 110680</strain>
    </source>
</reference>
<sequence length="166" mass="19913">MQFYTRQECEDWLTRRERIRPDQDKSLLAEQFHYPREGYRFFPIANAIAQSITYRQPTLLWVTEWGIWPSSENWQLYYKLRQSYGDFRLLQDVPGHLFLEYESEDFSTFLQVAMLSGWGGYVLTAANYVNAFFSHDEYIEFFTRTPAHLSELRQYFAIPENTGKSE</sequence>
<evidence type="ECO:0000313" key="1">
    <source>
        <dbReference type="EMBL" id="XBH17581.1"/>
    </source>
</evidence>
<dbReference type="AlphaFoldDB" id="A0AAU7DLD9"/>
<name>A0AAU7DLD9_9BACT</name>
<organism evidence="1">
    <name type="scientific">Telmatobacter sp. DSM 110680</name>
    <dbReference type="NCBI Taxonomy" id="3036704"/>
    <lineage>
        <taxon>Bacteria</taxon>
        <taxon>Pseudomonadati</taxon>
        <taxon>Acidobacteriota</taxon>
        <taxon>Terriglobia</taxon>
        <taxon>Terriglobales</taxon>
        <taxon>Acidobacteriaceae</taxon>
        <taxon>Telmatobacter</taxon>
    </lineage>
</organism>